<evidence type="ECO:0000256" key="2">
    <source>
        <dbReference type="SAM" id="Phobius"/>
    </source>
</evidence>
<feature type="transmembrane region" description="Helical" evidence="2">
    <location>
        <begin position="144"/>
        <end position="164"/>
    </location>
</feature>
<evidence type="ECO:0000313" key="3">
    <source>
        <dbReference type="EMBL" id="KAK1569646.1"/>
    </source>
</evidence>
<feature type="transmembrane region" description="Helical" evidence="2">
    <location>
        <begin position="116"/>
        <end position="138"/>
    </location>
</feature>
<keyword evidence="4" id="KW-1185">Reference proteome</keyword>
<protein>
    <submittedName>
        <fullName evidence="3">Uncharacterized protein</fullName>
    </submittedName>
</protein>
<keyword evidence="2" id="KW-0472">Membrane</keyword>
<feature type="compositionally biased region" description="Basic and acidic residues" evidence="1">
    <location>
        <begin position="1"/>
        <end position="17"/>
    </location>
</feature>
<gene>
    <name evidence="3" type="ORF">LY79DRAFT_674533</name>
</gene>
<feature type="region of interest" description="Disordered" evidence="1">
    <location>
        <begin position="1"/>
        <end position="108"/>
    </location>
</feature>
<feature type="compositionally biased region" description="Basic residues" evidence="1">
    <location>
        <begin position="18"/>
        <end position="27"/>
    </location>
</feature>
<organism evidence="3 4">
    <name type="scientific">Colletotrichum navitas</name>
    <dbReference type="NCBI Taxonomy" id="681940"/>
    <lineage>
        <taxon>Eukaryota</taxon>
        <taxon>Fungi</taxon>
        <taxon>Dikarya</taxon>
        <taxon>Ascomycota</taxon>
        <taxon>Pezizomycotina</taxon>
        <taxon>Sordariomycetes</taxon>
        <taxon>Hypocreomycetidae</taxon>
        <taxon>Glomerellales</taxon>
        <taxon>Glomerellaceae</taxon>
        <taxon>Colletotrichum</taxon>
        <taxon>Colletotrichum graminicola species complex</taxon>
    </lineage>
</organism>
<dbReference type="RefSeq" id="XP_060407861.1">
    <property type="nucleotide sequence ID" value="XM_060564318.1"/>
</dbReference>
<sequence length="539" mass="59458">MGPKDNEASRLERMMRKADRRMRRGGVHHSDHDPADAASFNSDNVPSTGHNSDVRHEHASPAALSDSNEPVRILPPKSRKPVSHRHRGRASADDRPKRSPSPSQEIPTTGTAAERYLWLVNLAVGPMWIAWWLARTIWRYSPPIWAVGLLLALVLVIGVTVTFLDWVSVAPGLGAVVSGAASLTRFLTGWGSRSDNVEAWVSDTVKWPKNAELAVYKQSGDMYGSLQYLERSAGGLAGEVMQQCLEGHMRLKERETRPDAGVDDAATPNSLSIKTYLDDTRSTIRHMSAADQRFVDDVARVLRHGYRDALIVKRQLMLTISERATLPGKGLLITTFWVPVKHLLPSSTVGMWLRGELGYKREAAHQGDRLGRSISYVADNLPILLRMFDSGDDLGSSVMLQDRMAGLYDVLQEAVHVGQHMLAAGKRDQAAKARTDISVAQGARGLEALGDATWALQTYQAIGLTLKIKAKKAAADYQTQYSMMLDFQTELGRTSADLQGIMEELDKATQMTHVTEANKGLFHIADAFVGSIEKTFFPE</sequence>
<keyword evidence="2" id="KW-1133">Transmembrane helix</keyword>
<dbReference type="AlphaFoldDB" id="A0AAD8PLA3"/>
<feature type="compositionally biased region" description="Polar residues" evidence="1">
    <location>
        <begin position="39"/>
        <end position="51"/>
    </location>
</feature>
<name>A0AAD8PLA3_9PEZI</name>
<feature type="compositionally biased region" description="Basic residues" evidence="1">
    <location>
        <begin position="77"/>
        <end position="89"/>
    </location>
</feature>
<evidence type="ECO:0000256" key="1">
    <source>
        <dbReference type="SAM" id="MobiDB-lite"/>
    </source>
</evidence>
<keyword evidence="2" id="KW-0812">Transmembrane</keyword>
<accession>A0AAD8PLA3</accession>
<dbReference type="Proteomes" id="UP001230504">
    <property type="component" value="Unassembled WGS sequence"/>
</dbReference>
<comment type="caution">
    <text evidence="3">The sequence shown here is derived from an EMBL/GenBank/DDBJ whole genome shotgun (WGS) entry which is preliminary data.</text>
</comment>
<proteinExistence type="predicted"/>
<dbReference type="GeneID" id="85448558"/>
<evidence type="ECO:0000313" key="4">
    <source>
        <dbReference type="Proteomes" id="UP001230504"/>
    </source>
</evidence>
<reference evidence="3" key="1">
    <citation type="submission" date="2021-06" db="EMBL/GenBank/DDBJ databases">
        <title>Comparative genomics, transcriptomics and evolutionary studies reveal genomic signatures of adaptation to plant cell wall in hemibiotrophic fungi.</title>
        <authorList>
            <consortium name="DOE Joint Genome Institute"/>
            <person name="Baroncelli R."/>
            <person name="Diaz J.F."/>
            <person name="Benocci T."/>
            <person name="Peng M."/>
            <person name="Battaglia E."/>
            <person name="Haridas S."/>
            <person name="Andreopoulos W."/>
            <person name="Labutti K."/>
            <person name="Pangilinan J."/>
            <person name="Floch G.L."/>
            <person name="Makela M.R."/>
            <person name="Henrissat B."/>
            <person name="Grigoriev I.V."/>
            <person name="Crouch J.A."/>
            <person name="De Vries R.P."/>
            <person name="Sukno S.A."/>
            <person name="Thon M.R."/>
        </authorList>
    </citation>
    <scope>NUCLEOTIDE SEQUENCE</scope>
    <source>
        <strain evidence="3">CBS 125086</strain>
    </source>
</reference>
<dbReference type="EMBL" id="JAHLJV010000127">
    <property type="protein sequence ID" value="KAK1569646.1"/>
    <property type="molecule type" value="Genomic_DNA"/>
</dbReference>